<accession>A0A8K0SWQ4</accession>
<evidence type="ECO:0000313" key="3">
    <source>
        <dbReference type="EMBL" id="KAH7324792.1"/>
    </source>
</evidence>
<comment type="caution">
    <text evidence="3">The sequence shown here is derived from an EMBL/GenBank/DDBJ whole genome shotgun (WGS) entry which is preliminary data.</text>
</comment>
<feature type="compositionally biased region" description="Polar residues" evidence="1">
    <location>
        <begin position="622"/>
        <end position="632"/>
    </location>
</feature>
<sequence>MAMPPYVYSPLGNKDQSILDEDYKFIDSYNIRIIELEPADSLDVDLRCNVKHIDLELDYDFSALSYVWGAGGSSDRLICGTSELKITSSLSQALRRLRKRDEVLRLWVDAVCINQTDLKEKSQQVQRMGQIYNYARSVLVWLEGDGPDREDMDKCINFFWGLSSSKHESAVTTERANRSVKEELLRFFGEEKLDAVHKFLALPWFTRRWVIQEGLVGKAHFYCGSLDITTHALDHAIFVLKKSSYAMNQAVLKHIQSLEWQRSHFEHTSSYSGSSILDLLVRFSTMSCTVDHDRIYAYLGLANDVRSPFANLSPKDRDAGLFNPSQLNTFESKNADSRAKRLAVEINYEDDVKQVFADFAERMLGHKDHLELLHCAGAFRPRISSMSPLYQSWSPNWRLPMRFEPFLSVPWFKAGISGKKKKPFLNYPWCKVEGFVFDKVVGCISLTPNRRPEATSPLQYMFRAGDICSSMPMYARYITGERLWQAMALTFIADHGASHEMKRHYESETSMVNGKLVKRNASERDMHAFLDWWARYDDGLIPPEDPTTDEFGFVQVEESSEAEFSDTSKVASSDGTAVTDMNDSAPAEMAMEAEQREACKPGHPPDSSSSSRDMAEPIVQQEPPSILSSESGASRPGDVEAQGEELALEVTTSVPTSHIEESVKTVEAQLELMTVDESKTHNETPYLAPAAAQRPTQWAENDPYAELLRRHSKSLHRHKIIGLFLKPSATAQEWGPTSYETQSGWHSRVDEELEPYELAWMNKESRKSAMREGNPNDGTYGDVDEESDSDPERPYDCEWRHQNGGLVWFDGHDRNEERYMELAHKTLRGRHLFVTDKGYFGLGPDDMCKGDTVAILHGGRTPFILRERGDGSSWTLLGDCYVHGIMGGEALQMERNPDRKFVLM</sequence>
<dbReference type="InterPro" id="IPR052895">
    <property type="entry name" value="HetReg/Transcr_Mod"/>
</dbReference>
<feature type="region of interest" description="Disordered" evidence="1">
    <location>
        <begin position="557"/>
        <end position="643"/>
    </location>
</feature>
<reference evidence="3" key="1">
    <citation type="journal article" date="2021" name="Nat. Commun.">
        <title>Genetic determinants of endophytism in the Arabidopsis root mycobiome.</title>
        <authorList>
            <person name="Mesny F."/>
            <person name="Miyauchi S."/>
            <person name="Thiergart T."/>
            <person name="Pickel B."/>
            <person name="Atanasova L."/>
            <person name="Karlsson M."/>
            <person name="Huettel B."/>
            <person name="Barry K.W."/>
            <person name="Haridas S."/>
            <person name="Chen C."/>
            <person name="Bauer D."/>
            <person name="Andreopoulos W."/>
            <person name="Pangilinan J."/>
            <person name="LaButti K."/>
            <person name="Riley R."/>
            <person name="Lipzen A."/>
            <person name="Clum A."/>
            <person name="Drula E."/>
            <person name="Henrissat B."/>
            <person name="Kohler A."/>
            <person name="Grigoriev I.V."/>
            <person name="Martin F.M."/>
            <person name="Hacquard S."/>
        </authorList>
    </citation>
    <scope>NUCLEOTIDE SEQUENCE</scope>
    <source>
        <strain evidence="3">MPI-CAGE-CH-0235</strain>
    </source>
</reference>
<evidence type="ECO:0000313" key="4">
    <source>
        <dbReference type="Proteomes" id="UP000813444"/>
    </source>
</evidence>
<dbReference type="AlphaFoldDB" id="A0A8K0SWQ4"/>
<proteinExistence type="predicted"/>
<protein>
    <submittedName>
        <fullName evidence="3">Heterokaryon incompatibility protein-domain-containing protein</fullName>
    </submittedName>
</protein>
<organism evidence="3 4">
    <name type="scientific">Stachybotrys elegans</name>
    <dbReference type="NCBI Taxonomy" id="80388"/>
    <lineage>
        <taxon>Eukaryota</taxon>
        <taxon>Fungi</taxon>
        <taxon>Dikarya</taxon>
        <taxon>Ascomycota</taxon>
        <taxon>Pezizomycotina</taxon>
        <taxon>Sordariomycetes</taxon>
        <taxon>Hypocreomycetidae</taxon>
        <taxon>Hypocreales</taxon>
        <taxon>Stachybotryaceae</taxon>
        <taxon>Stachybotrys</taxon>
    </lineage>
</organism>
<keyword evidence="4" id="KW-1185">Reference proteome</keyword>
<evidence type="ECO:0000259" key="2">
    <source>
        <dbReference type="Pfam" id="PF06985"/>
    </source>
</evidence>
<dbReference type="OrthoDB" id="2157530at2759"/>
<dbReference type="PANTHER" id="PTHR24148">
    <property type="entry name" value="ANKYRIN REPEAT DOMAIN-CONTAINING PROTEIN 39 HOMOLOG-RELATED"/>
    <property type="match status" value="1"/>
</dbReference>
<feature type="domain" description="Heterokaryon incompatibility" evidence="2">
    <location>
        <begin position="61"/>
        <end position="213"/>
    </location>
</feature>
<dbReference type="Pfam" id="PF06985">
    <property type="entry name" value="HET"/>
    <property type="match status" value="1"/>
</dbReference>
<dbReference type="PANTHER" id="PTHR24148:SF73">
    <property type="entry name" value="HET DOMAIN PROTEIN (AFU_ORTHOLOGUE AFUA_8G01020)"/>
    <property type="match status" value="1"/>
</dbReference>
<name>A0A8K0SWQ4_9HYPO</name>
<dbReference type="InterPro" id="IPR010730">
    <property type="entry name" value="HET"/>
</dbReference>
<feature type="region of interest" description="Disordered" evidence="1">
    <location>
        <begin position="766"/>
        <end position="793"/>
    </location>
</feature>
<dbReference type="Proteomes" id="UP000813444">
    <property type="component" value="Unassembled WGS sequence"/>
</dbReference>
<evidence type="ECO:0000256" key="1">
    <source>
        <dbReference type="SAM" id="MobiDB-lite"/>
    </source>
</evidence>
<dbReference type="EMBL" id="JAGPNK010000003">
    <property type="protein sequence ID" value="KAH7324792.1"/>
    <property type="molecule type" value="Genomic_DNA"/>
</dbReference>
<gene>
    <name evidence="3" type="ORF">B0I35DRAFT_424980</name>
</gene>
<dbReference type="Pfam" id="PF26639">
    <property type="entry name" value="Het-6_barrel"/>
    <property type="match status" value="1"/>
</dbReference>
<feature type="compositionally biased region" description="Polar residues" evidence="1">
    <location>
        <begin position="565"/>
        <end position="582"/>
    </location>
</feature>